<dbReference type="InterPro" id="IPR036249">
    <property type="entry name" value="Thioredoxin-like_sf"/>
</dbReference>
<dbReference type="EMBL" id="PVUE01000001">
    <property type="protein sequence ID" value="PRZ44072.1"/>
    <property type="molecule type" value="Genomic_DNA"/>
</dbReference>
<evidence type="ECO:0000313" key="6">
    <source>
        <dbReference type="Proteomes" id="UP000237752"/>
    </source>
</evidence>
<dbReference type="InterPro" id="IPR003782">
    <property type="entry name" value="SCO1/SenC"/>
</dbReference>
<feature type="chain" id="PRO_5015468666" evidence="4">
    <location>
        <begin position="30"/>
        <end position="230"/>
    </location>
</feature>
<dbReference type="GO" id="GO:0046872">
    <property type="term" value="F:metal ion binding"/>
    <property type="evidence" value="ECO:0007669"/>
    <property type="project" value="UniProtKB-KW"/>
</dbReference>
<keyword evidence="2" id="KW-0186">Copper</keyword>
<reference evidence="5 6" key="1">
    <citation type="submission" date="2018-03" db="EMBL/GenBank/DDBJ databases">
        <title>Genomic Encyclopedia of Archaeal and Bacterial Type Strains, Phase II (KMG-II): from individual species to whole genera.</title>
        <authorList>
            <person name="Goeker M."/>
        </authorList>
    </citation>
    <scope>NUCLEOTIDE SEQUENCE [LARGE SCALE GENOMIC DNA]</scope>
    <source>
        <strain evidence="5 6">DSM 100065</strain>
    </source>
</reference>
<proteinExistence type="inferred from homology"/>
<evidence type="ECO:0000256" key="1">
    <source>
        <dbReference type="ARBA" id="ARBA00010996"/>
    </source>
</evidence>
<dbReference type="Proteomes" id="UP000237752">
    <property type="component" value="Unassembled WGS sequence"/>
</dbReference>
<evidence type="ECO:0000256" key="3">
    <source>
        <dbReference type="PIRSR" id="PIRSR603782-2"/>
    </source>
</evidence>
<dbReference type="RefSeq" id="WP_106347127.1">
    <property type="nucleotide sequence ID" value="NZ_PVUE01000001.1"/>
</dbReference>
<name>A0A2T1A631_9ACTN</name>
<organism evidence="5 6">
    <name type="scientific">Antricoccus suffuscus</name>
    <dbReference type="NCBI Taxonomy" id="1629062"/>
    <lineage>
        <taxon>Bacteria</taxon>
        <taxon>Bacillati</taxon>
        <taxon>Actinomycetota</taxon>
        <taxon>Actinomycetes</taxon>
        <taxon>Geodermatophilales</taxon>
        <taxon>Antricoccaceae</taxon>
        <taxon>Antricoccus</taxon>
    </lineage>
</organism>
<feature type="binding site" evidence="2">
    <location>
        <position position="102"/>
    </location>
    <ligand>
        <name>Cu cation</name>
        <dbReference type="ChEBI" id="CHEBI:23378"/>
    </ligand>
</feature>
<keyword evidence="6" id="KW-1185">Reference proteome</keyword>
<dbReference type="PROSITE" id="PS51257">
    <property type="entry name" value="PROKAR_LIPOPROTEIN"/>
    <property type="match status" value="1"/>
</dbReference>
<keyword evidence="3" id="KW-1015">Disulfide bond</keyword>
<feature type="binding site" evidence="2">
    <location>
        <position position="192"/>
    </location>
    <ligand>
        <name>Cu cation</name>
        <dbReference type="ChEBI" id="CHEBI:23378"/>
    </ligand>
</feature>
<dbReference type="Gene3D" id="3.40.30.10">
    <property type="entry name" value="Glutaredoxin"/>
    <property type="match status" value="1"/>
</dbReference>
<keyword evidence="4" id="KW-0732">Signal</keyword>
<comment type="caution">
    <text evidence="5">The sequence shown here is derived from an EMBL/GenBank/DDBJ whole genome shotgun (WGS) entry which is preliminary data.</text>
</comment>
<dbReference type="CDD" id="cd02968">
    <property type="entry name" value="SCO"/>
    <property type="match status" value="1"/>
</dbReference>
<keyword evidence="2" id="KW-0479">Metal-binding</keyword>
<comment type="similarity">
    <text evidence="1">Belongs to the SCO1/2 family.</text>
</comment>
<dbReference type="Pfam" id="PF02630">
    <property type="entry name" value="SCO1-SenC"/>
    <property type="match status" value="1"/>
</dbReference>
<gene>
    <name evidence="5" type="ORF">CLV47_101196</name>
</gene>
<dbReference type="AlphaFoldDB" id="A0A2T1A631"/>
<dbReference type="SUPFAM" id="SSF52833">
    <property type="entry name" value="Thioredoxin-like"/>
    <property type="match status" value="1"/>
</dbReference>
<accession>A0A2T1A631</accession>
<dbReference type="PANTHER" id="PTHR12151">
    <property type="entry name" value="ELECTRON TRANSPORT PROTIN SCO1/SENC FAMILY MEMBER"/>
    <property type="match status" value="1"/>
</dbReference>
<feature type="binding site" evidence="2">
    <location>
        <position position="98"/>
    </location>
    <ligand>
        <name>Cu cation</name>
        <dbReference type="ChEBI" id="CHEBI:23378"/>
    </ligand>
</feature>
<feature type="disulfide bond" description="Redox-active" evidence="3">
    <location>
        <begin position="98"/>
        <end position="102"/>
    </location>
</feature>
<protein>
    <submittedName>
        <fullName evidence="5">Protein SCO1/2</fullName>
    </submittedName>
</protein>
<evidence type="ECO:0000256" key="4">
    <source>
        <dbReference type="SAM" id="SignalP"/>
    </source>
</evidence>
<dbReference type="PANTHER" id="PTHR12151:SF25">
    <property type="entry name" value="LINALOOL DEHYDRATASE_ISOMERASE DOMAIN-CONTAINING PROTEIN"/>
    <property type="match status" value="1"/>
</dbReference>
<feature type="signal peptide" evidence="4">
    <location>
        <begin position="1"/>
        <end position="29"/>
    </location>
</feature>
<evidence type="ECO:0000313" key="5">
    <source>
        <dbReference type="EMBL" id="PRZ44072.1"/>
    </source>
</evidence>
<sequence length="230" mass="24319">MFTTQSRFRRLPLTVIVIAALAFAATACAAKTSGPPSSVTAVSPRQSGAFRGEQLSTPVTINAATQSAVFQESSGGTTSLSQLQSAGLMLVYFGYTSCPDICPTTMADLGQALRKLPAKIQHETQVVFVTSDPARDTAPVMQAWLEHFDDGVARPFVGLTATLTQIDTVASSLGIPLQPPVTEPDGSISVEHGAQTLAFVNDKADLMWLADTSVSDYAHDITKLSTKLTK</sequence>
<evidence type="ECO:0000256" key="2">
    <source>
        <dbReference type="PIRSR" id="PIRSR603782-1"/>
    </source>
</evidence>
<dbReference type="OrthoDB" id="9790194at2"/>